<dbReference type="EMBL" id="JAWDGP010003622">
    <property type="protein sequence ID" value="KAK3772474.1"/>
    <property type="molecule type" value="Genomic_DNA"/>
</dbReference>
<protein>
    <submittedName>
        <fullName evidence="1">Uncharacterized protein</fullName>
    </submittedName>
</protein>
<reference evidence="1" key="1">
    <citation type="journal article" date="2023" name="G3 (Bethesda)">
        <title>A reference genome for the long-term kleptoplast-retaining sea slug Elysia crispata morphotype clarki.</title>
        <authorList>
            <person name="Eastman K.E."/>
            <person name="Pendleton A.L."/>
            <person name="Shaikh M.A."/>
            <person name="Suttiyut T."/>
            <person name="Ogas R."/>
            <person name="Tomko P."/>
            <person name="Gavelis G."/>
            <person name="Widhalm J.R."/>
            <person name="Wisecaver J.H."/>
        </authorList>
    </citation>
    <scope>NUCLEOTIDE SEQUENCE</scope>
    <source>
        <strain evidence="1">ECLA1</strain>
    </source>
</reference>
<gene>
    <name evidence="1" type="ORF">RRG08_043689</name>
</gene>
<comment type="caution">
    <text evidence="1">The sequence shown here is derived from an EMBL/GenBank/DDBJ whole genome shotgun (WGS) entry which is preliminary data.</text>
</comment>
<evidence type="ECO:0000313" key="2">
    <source>
        <dbReference type="Proteomes" id="UP001283361"/>
    </source>
</evidence>
<sequence>MLINLALLGYPDNVPGLKHSDRSKTNTFRSFIFQKYSRLQRGYYEAVDETLMFSLYLITVRSRNACSQYDFRVGCFGNSVLRCPEVEEVVIELREVSCR</sequence>
<organism evidence="1 2">
    <name type="scientific">Elysia crispata</name>
    <name type="common">lettuce slug</name>
    <dbReference type="NCBI Taxonomy" id="231223"/>
    <lineage>
        <taxon>Eukaryota</taxon>
        <taxon>Metazoa</taxon>
        <taxon>Spiralia</taxon>
        <taxon>Lophotrochozoa</taxon>
        <taxon>Mollusca</taxon>
        <taxon>Gastropoda</taxon>
        <taxon>Heterobranchia</taxon>
        <taxon>Euthyneura</taxon>
        <taxon>Panpulmonata</taxon>
        <taxon>Sacoglossa</taxon>
        <taxon>Placobranchoidea</taxon>
        <taxon>Plakobranchidae</taxon>
        <taxon>Elysia</taxon>
    </lineage>
</organism>
<proteinExistence type="predicted"/>
<dbReference type="Proteomes" id="UP001283361">
    <property type="component" value="Unassembled WGS sequence"/>
</dbReference>
<accession>A0AAE0ZN23</accession>
<name>A0AAE0ZN23_9GAST</name>
<dbReference type="AlphaFoldDB" id="A0AAE0ZN23"/>
<keyword evidence="2" id="KW-1185">Reference proteome</keyword>
<evidence type="ECO:0000313" key="1">
    <source>
        <dbReference type="EMBL" id="KAK3772474.1"/>
    </source>
</evidence>